<dbReference type="FunFam" id="1.25.40.10:FF:000158">
    <property type="entry name" value="pentatricopeptide repeat-containing protein At2g33680"/>
    <property type="match status" value="1"/>
</dbReference>
<evidence type="ECO:0008006" key="5">
    <source>
        <dbReference type="Google" id="ProtNLM"/>
    </source>
</evidence>
<evidence type="ECO:0000313" key="3">
    <source>
        <dbReference type="EMBL" id="KAH7331877.1"/>
    </source>
</evidence>
<dbReference type="Pfam" id="PF13041">
    <property type="entry name" value="PPR_2"/>
    <property type="match status" value="4"/>
</dbReference>
<keyword evidence="4" id="KW-1185">Reference proteome</keyword>
<feature type="repeat" description="PPR" evidence="2">
    <location>
        <begin position="970"/>
        <end position="1004"/>
    </location>
</feature>
<proteinExistence type="predicted"/>
<dbReference type="OrthoDB" id="1909747at2759"/>
<dbReference type="Pfam" id="PF01535">
    <property type="entry name" value="PPR"/>
    <property type="match status" value="4"/>
</dbReference>
<dbReference type="FunFam" id="1.25.40.10:FF:000196">
    <property type="entry name" value="Pentatricopeptide repeat-containing protein At4g14850"/>
    <property type="match status" value="1"/>
</dbReference>
<feature type="repeat" description="PPR" evidence="2">
    <location>
        <begin position="636"/>
        <end position="670"/>
    </location>
</feature>
<dbReference type="NCBIfam" id="TIGR00756">
    <property type="entry name" value="PPR"/>
    <property type="match status" value="5"/>
</dbReference>
<dbReference type="AlphaFoldDB" id="A0A8T2SHM7"/>
<feature type="repeat" description="PPR" evidence="2">
    <location>
        <begin position="752"/>
        <end position="786"/>
    </location>
</feature>
<feature type="repeat" description="PPR" evidence="2">
    <location>
        <begin position="519"/>
        <end position="553"/>
    </location>
</feature>
<evidence type="ECO:0000256" key="1">
    <source>
        <dbReference type="ARBA" id="ARBA00022737"/>
    </source>
</evidence>
<dbReference type="InterPro" id="IPR002885">
    <property type="entry name" value="PPR_rpt"/>
</dbReference>
<organism evidence="3 4">
    <name type="scientific">Ceratopteris richardii</name>
    <name type="common">Triangle waterfern</name>
    <dbReference type="NCBI Taxonomy" id="49495"/>
    <lineage>
        <taxon>Eukaryota</taxon>
        <taxon>Viridiplantae</taxon>
        <taxon>Streptophyta</taxon>
        <taxon>Embryophyta</taxon>
        <taxon>Tracheophyta</taxon>
        <taxon>Polypodiopsida</taxon>
        <taxon>Polypodiidae</taxon>
        <taxon>Polypodiales</taxon>
        <taxon>Pteridineae</taxon>
        <taxon>Pteridaceae</taxon>
        <taxon>Parkerioideae</taxon>
        <taxon>Ceratopteris</taxon>
    </lineage>
</organism>
<reference evidence="3" key="1">
    <citation type="submission" date="2021-08" db="EMBL/GenBank/DDBJ databases">
        <title>WGS assembly of Ceratopteris richardii.</title>
        <authorList>
            <person name="Marchant D.B."/>
            <person name="Chen G."/>
            <person name="Jenkins J."/>
            <person name="Shu S."/>
            <person name="Leebens-Mack J."/>
            <person name="Grimwood J."/>
            <person name="Schmutz J."/>
            <person name="Soltis P."/>
            <person name="Soltis D."/>
            <person name="Chen Z.-H."/>
        </authorList>
    </citation>
    <scope>NUCLEOTIDE SEQUENCE</scope>
    <source>
        <strain evidence="3">Whitten #5841</strain>
        <tissue evidence="3">Leaf</tissue>
    </source>
</reference>
<sequence length="1122" mass="125493">MVVSALGALRIKRSAAVHLCLLSCQRFRRRSTGVYDGKILTDEHWMQADCSTDTQCELNKKSYVQAWDQQGRISNIEGHSRKFGALHGHFDSSLCLEHQDDEFDNFICSFDSQNHNNTIDREHIQHEHIVRFSGNQKFVPSLNEHANFGQLSIENAPDDTVVALFPQRGDIHSPARLWQEKEQVLFSFSTKHNDFLEKRYRYDDVFGGHKSRFILGLCRDGLFNRALDVLFCIDPPPPPLPYLLVLNECSKERACNQARKIYAHFNHYNTSFVDLITEFMILSIRNSFDVGKSSLSLPYLSVFAWSAMVSALVENGQIEESLKMFQRMLEDGAEPSSYIFVSMIKACSIIKNIQFGMLLHSATVMKDCAAHLMVGSTLISMYGKCTAIIEAEYIFNELCDPDIVSCNAILAALVDVGQGDRALFLYRQLHEEGMHPNHGTFVSVLQACCCLAEIEEAQLVQDRWLKLRSLEIGCALHSASRGKGFASDAFIANTLINMYGKSCAIVEAELVFITLPDPDIILWNSLLSMYIQNNQGKKALWVYKMIIEEEINVVALTYVFALQACDCISEDEQTIVIEGQAMKMDSLRLGKALHLDATIMGFTEDAYLGTALISMYSKCGAVAEADDVFVSLTDRDIVSWNALVSGYVEWGQSDKALQLFRQMQEENVGANSQTIVFALQACANLVEVEKTLIVKDKPLKVVVLEIGLALHALAIRKCIMNSFVCNTIVNMYGSCGAVLQAEHVFVTLLDPDVVSWNAMLSAYVQQGQGASALQLYHEMQEKGTAPNNLTLLFALQACGIVAEKETTVFINGSHKKLVSLEIGCALHKDATAKGFIFDVYIGNALLSMYGKCGDMFERDNLFKSFVQRDIVSWNAMLSMFVEQGKAEQAFLLYKQLEKELIICDDATLIFILQACGIMGCLSVCEEVHFSIICAGYDQSPSVAATLLNAYGSCSMIQNLKVSFDGLVESDVVSWNAIICGHLADEDIASTLHLYEEMKQYGIEPDDVTLTSVLCACSHFGFVDGFECFLYTIRQYDIYPNRWHYGAVIDLFGRAGDFERVKILLEKMPWEPDVSIALCLLGSSRTHGNLDLAEWAFMHAVRLQPKQPSAYILMSNLYADVRI</sequence>
<protein>
    <recommendedName>
        <fullName evidence="5">Pentatricopeptide repeat-containing protein</fullName>
    </recommendedName>
</protein>
<dbReference type="Proteomes" id="UP000825935">
    <property type="component" value="Chromosome 20"/>
</dbReference>
<dbReference type="EMBL" id="CM035425">
    <property type="protein sequence ID" value="KAH7331877.1"/>
    <property type="molecule type" value="Genomic_DNA"/>
</dbReference>
<evidence type="ECO:0000256" key="2">
    <source>
        <dbReference type="PROSITE-ProRule" id="PRU00708"/>
    </source>
</evidence>
<evidence type="ECO:0000313" key="4">
    <source>
        <dbReference type="Proteomes" id="UP000825935"/>
    </source>
</evidence>
<keyword evidence="1" id="KW-0677">Repeat</keyword>
<comment type="caution">
    <text evidence="3">The sequence shown here is derived from an EMBL/GenBank/DDBJ whole genome shotgun (WGS) entry which is preliminary data.</text>
</comment>
<dbReference type="PANTHER" id="PTHR47926">
    <property type="entry name" value="PENTATRICOPEPTIDE REPEAT-CONTAINING PROTEIN"/>
    <property type="match status" value="1"/>
</dbReference>
<gene>
    <name evidence="3" type="ORF">KP509_20G054700</name>
</gene>
<dbReference type="PANTHER" id="PTHR47926:SF425">
    <property type="entry name" value="REPEAT (TPR)-LIKE SUPERFAMILY PROTEIN, PUTATIVE-RELATED"/>
    <property type="match status" value="1"/>
</dbReference>
<dbReference type="GO" id="GO:0048731">
    <property type="term" value="P:system development"/>
    <property type="evidence" value="ECO:0007669"/>
    <property type="project" value="UniProtKB-ARBA"/>
</dbReference>
<accession>A0A8T2SHM7</accession>
<dbReference type="PROSITE" id="PS51375">
    <property type="entry name" value="PPR"/>
    <property type="match status" value="7"/>
</dbReference>
<feature type="repeat" description="PPR" evidence="2">
    <location>
        <begin position="869"/>
        <end position="899"/>
    </location>
</feature>
<dbReference type="GO" id="GO:0009451">
    <property type="term" value="P:RNA modification"/>
    <property type="evidence" value="ECO:0007669"/>
    <property type="project" value="InterPro"/>
</dbReference>
<dbReference type="GO" id="GO:0003723">
    <property type="term" value="F:RNA binding"/>
    <property type="evidence" value="ECO:0007669"/>
    <property type="project" value="InterPro"/>
</dbReference>
<feature type="repeat" description="PPR" evidence="2">
    <location>
        <begin position="301"/>
        <end position="335"/>
    </location>
</feature>
<dbReference type="InterPro" id="IPR046960">
    <property type="entry name" value="PPR_At4g14850-like_plant"/>
</dbReference>
<dbReference type="InterPro" id="IPR011990">
    <property type="entry name" value="TPR-like_helical_dom_sf"/>
</dbReference>
<feature type="repeat" description="PPR" evidence="2">
    <location>
        <begin position="402"/>
        <end position="436"/>
    </location>
</feature>
<name>A0A8T2SHM7_CERRI</name>
<dbReference type="Gene3D" id="1.25.40.10">
    <property type="entry name" value="Tetratricopeptide repeat domain"/>
    <property type="match status" value="7"/>
</dbReference>